<evidence type="ECO:0000256" key="2">
    <source>
        <dbReference type="ARBA" id="ARBA00022806"/>
    </source>
</evidence>
<dbReference type="PANTHER" id="PTHR47964:SF1">
    <property type="entry name" value="ATP-DEPENDENT DNA HELICASE HOMOLOG RECG, CHLOROPLASTIC"/>
    <property type="match status" value="1"/>
</dbReference>
<organism evidence="3 4">
    <name type="scientific">Agromyces marinus</name>
    <dbReference type="NCBI Taxonomy" id="1389020"/>
    <lineage>
        <taxon>Bacteria</taxon>
        <taxon>Bacillati</taxon>
        <taxon>Actinomycetota</taxon>
        <taxon>Actinomycetes</taxon>
        <taxon>Micrococcales</taxon>
        <taxon>Microbacteriaceae</taxon>
        <taxon>Agromyces</taxon>
    </lineage>
</organism>
<evidence type="ECO:0000256" key="1">
    <source>
        <dbReference type="ARBA" id="ARBA00022801"/>
    </source>
</evidence>
<keyword evidence="4" id="KW-1185">Reference proteome</keyword>
<dbReference type="InterPro" id="IPR047112">
    <property type="entry name" value="RecG/Mfd"/>
</dbReference>
<keyword evidence="2" id="KW-0347">Helicase</keyword>
<accession>A0ABM8H5P6</accession>
<protein>
    <submittedName>
        <fullName evidence="3">Uncharacterized protein</fullName>
    </submittedName>
</protein>
<evidence type="ECO:0000313" key="4">
    <source>
        <dbReference type="Proteomes" id="UP001321477"/>
    </source>
</evidence>
<dbReference type="Proteomes" id="UP001321477">
    <property type="component" value="Chromosome"/>
</dbReference>
<keyword evidence="1" id="KW-0378">Hydrolase</keyword>
<reference evidence="4" key="1">
    <citation type="journal article" date="2019" name="Int. J. Syst. Evol. Microbiol.">
        <title>The Global Catalogue of Microorganisms (GCM) 10K type strain sequencing project: providing services to taxonomists for standard genome sequencing and annotation.</title>
        <authorList>
            <consortium name="The Broad Institute Genomics Platform"/>
            <consortium name="The Broad Institute Genome Sequencing Center for Infectious Disease"/>
            <person name="Wu L."/>
            <person name="Ma J."/>
        </authorList>
    </citation>
    <scope>NUCLEOTIDE SEQUENCE [LARGE SCALE GENOMIC DNA]</scope>
    <source>
        <strain evidence="4">NBRC 109019</strain>
    </source>
</reference>
<keyword evidence="2" id="KW-0067">ATP-binding</keyword>
<evidence type="ECO:0000313" key="3">
    <source>
        <dbReference type="EMBL" id="BDZ56116.1"/>
    </source>
</evidence>
<gene>
    <name evidence="3" type="ORF">GCM10025870_31890</name>
</gene>
<sequence>MRWATAPIPIYPATGSLSSWQLQTAVGLVLDGVGGVPDPLPEGVRRAHGLLAHADALERVHRPERDDDWKAARRTLRFTEAFVLQTALLERRAAARAHEAVARIPAPAACSTGSRRRCRSS</sequence>
<dbReference type="EMBL" id="AP027734">
    <property type="protein sequence ID" value="BDZ56116.1"/>
    <property type="molecule type" value="Genomic_DNA"/>
</dbReference>
<dbReference type="PANTHER" id="PTHR47964">
    <property type="entry name" value="ATP-DEPENDENT DNA HELICASE HOMOLOG RECG, CHLOROPLASTIC"/>
    <property type="match status" value="1"/>
</dbReference>
<proteinExistence type="predicted"/>
<keyword evidence="2" id="KW-0547">Nucleotide-binding</keyword>
<name>A0ABM8H5P6_9MICO</name>